<protein>
    <submittedName>
        <fullName evidence="1">Uncharacterized protein</fullName>
    </submittedName>
</protein>
<evidence type="ECO:0000313" key="2">
    <source>
        <dbReference type="Proteomes" id="UP001259832"/>
    </source>
</evidence>
<evidence type="ECO:0000313" key="1">
    <source>
        <dbReference type="EMBL" id="KAK1943107.1"/>
    </source>
</evidence>
<organism evidence="1 2">
    <name type="scientific">Phytophthora citrophthora</name>
    <dbReference type="NCBI Taxonomy" id="4793"/>
    <lineage>
        <taxon>Eukaryota</taxon>
        <taxon>Sar</taxon>
        <taxon>Stramenopiles</taxon>
        <taxon>Oomycota</taxon>
        <taxon>Peronosporomycetes</taxon>
        <taxon>Peronosporales</taxon>
        <taxon>Peronosporaceae</taxon>
        <taxon>Phytophthora</taxon>
    </lineage>
</organism>
<sequence>MAIDRATEPLRTRNRQDRERFLLAGGDLTPEEIQQGLEFLDERLEDSIYILMRNWPPVEVFPIYRDEVELAAASQDGEYPLQA</sequence>
<name>A0AAD9GQX0_9STRA</name>
<keyword evidence="2" id="KW-1185">Reference proteome</keyword>
<dbReference type="AlphaFoldDB" id="A0AAD9GQX0"/>
<accession>A0AAD9GQX0</accession>
<gene>
    <name evidence="1" type="ORF">P3T76_005744</name>
</gene>
<dbReference type="EMBL" id="JASMQC010000008">
    <property type="protein sequence ID" value="KAK1943107.1"/>
    <property type="molecule type" value="Genomic_DNA"/>
</dbReference>
<reference evidence="1" key="1">
    <citation type="submission" date="2023-08" db="EMBL/GenBank/DDBJ databases">
        <title>Reference Genome Resource for the Citrus Pathogen Phytophthora citrophthora.</title>
        <authorList>
            <person name="Moller H."/>
            <person name="Coetzee B."/>
            <person name="Rose L.J."/>
            <person name="Van Niekerk J.M."/>
        </authorList>
    </citation>
    <scope>NUCLEOTIDE SEQUENCE</scope>
    <source>
        <strain evidence="1">STE-U-9442</strain>
    </source>
</reference>
<comment type="caution">
    <text evidence="1">The sequence shown here is derived from an EMBL/GenBank/DDBJ whole genome shotgun (WGS) entry which is preliminary data.</text>
</comment>
<proteinExistence type="predicted"/>
<dbReference type="Proteomes" id="UP001259832">
    <property type="component" value="Unassembled WGS sequence"/>
</dbReference>